<proteinExistence type="predicted"/>
<dbReference type="EMBL" id="BMDY01000002">
    <property type="protein sequence ID" value="GGA94939.1"/>
    <property type="molecule type" value="Genomic_DNA"/>
</dbReference>
<dbReference type="Proteomes" id="UP000651977">
    <property type="component" value="Unassembled WGS sequence"/>
</dbReference>
<sequence length="251" mass="28347">MLKQLQTQFAEVLEQTHAASRLTLSQPYLNATQAMQIYQNNYLLSLIEALTASYPSVLKLVGQDYFHFVAKQFVLQCGHDQGDLNLFGAGFAQFLTKQSDISHLPYLPAMAELDWRIERCAAQALETQYLSLELLQALPNQDLSQAILPLASNQMLMTSPYPVLTIYHMLQQDQVQPIELDQAQYLLLSKQLDFSVKLEPLTELEYAFLAHCQERRPLAELNPSCIAQLQELLGKAISQQYLASPSQPTAE</sequence>
<evidence type="ECO:0000313" key="3">
    <source>
        <dbReference type="Proteomes" id="UP000651977"/>
    </source>
</evidence>
<accession>A0ABQ1HWY1</accession>
<feature type="domain" description="Putative DNA-binding" evidence="1">
    <location>
        <begin position="4"/>
        <end position="95"/>
    </location>
</feature>
<organism evidence="2 3">
    <name type="scientific">Agarivorans gilvus</name>
    <dbReference type="NCBI Taxonomy" id="680279"/>
    <lineage>
        <taxon>Bacteria</taxon>
        <taxon>Pseudomonadati</taxon>
        <taxon>Pseudomonadota</taxon>
        <taxon>Gammaproteobacteria</taxon>
        <taxon>Alteromonadales</taxon>
        <taxon>Alteromonadaceae</taxon>
        <taxon>Agarivorans</taxon>
    </lineage>
</organism>
<name>A0ABQ1HWY1_9ALTE</name>
<dbReference type="Pfam" id="PF09836">
    <property type="entry name" value="DUF2063"/>
    <property type="match status" value="1"/>
</dbReference>
<keyword evidence="3" id="KW-1185">Reference proteome</keyword>
<dbReference type="RefSeq" id="WP_055731485.1">
    <property type="nucleotide sequence ID" value="NZ_BMDY01000002.1"/>
</dbReference>
<dbReference type="InterPro" id="IPR018640">
    <property type="entry name" value="DUF2063"/>
</dbReference>
<comment type="caution">
    <text evidence="2">The sequence shown here is derived from an EMBL/GenBank/DDBJ whole genome shotgun (WGS) entry which is preliminary data.</text>
</comment>
<gene>
    <name evidence="2" type="ORF">GCM10007414_04600</name>
</gene>
<evidence type="ECO:0000313" key="2">
    <source>
        <dbReference type="EMBL" id="GGA94939.1"/>
    </source>
</evidence>
<protein>
    <recommendedName>
        <fullName evidence="1">Putative DNA-binding domain-containing protein</fullName>
    </recommendedName>
</protein>
<evidence type="ECO:0000259" key="1">
    <source>
        <dbReference type="Pfam" id="PF09836"/>
    </source>
</evidence>
<reference evidence="3" key="1">
    <citation type="journal article" date="2019" name="Int. J. Syst. Evol. Microbiol.">
        <title>The Global Catalogue of Microorganisms (GCM) 10K type strain sequencing project: providing services to taxonomists for standard genome sequencing and annotation.</title>
        <authorList>
            <consortium name="The Broad Institute Genomics Platform"/>
            <consortium name="The Broad Institute Genome Sequencing Center for Infectious Disease"/>
            <person name="Wu L."/>
            <person name="Ma J."/>
        </authorList>
    </citation>
    <scope>NUCLEOTIDE SEQUENCE [LARGE SCALE GENOMIC DNA]</scope>
    <source>
        <strain evidence="3">CGMCC 1.10131</strain>
    </source>
</reference>